<dbReference type="Gene3D" id="2.60.200.20">
    <property type="match status" value="1"/>
</dbReference>
<dbReference type="InterPro" id="IPR000253">
    <property type="entry name" value="FHA_dom"/>
</dbReference>
<proteinExistence type="predicted"/>
<keyword evidence="1" id="KW-1133">Transmembrane helix</keyword>
<dbReference type="SUPFAM" id="SSF49879">
    <property type="entry name" value="SMAD/FHA domain"/>
    <property type="match status" value="1"/>
</dbReference>
<dbReference type="InterPro" id="IPR008984">
    <property type="entry name" value="SMAD_FHA_dom_sf"/>
</dbReference>
<evidence type="ECO:0000313" key="3">
    <source>
        <dbReference type="EMBL" id="KJU85829.1"/>
    </source>
</evidence>
<comment type="caution">
    <text evidence="3">The sequence shown here is derived from an EMBL/GenBank/DDBJ whole genome shotgun (WGS) entry which is preliminary data.</text>
</comment>
<dbReference type="PROSITE" id="PS50006">
    <property type="entry name" value="FHA_DOMAIN"/>
    <property type="match status" value="1"/>
</dbReference>
<keyword evidence="4" id="KW-1185">Reference proteome</keyword>
<dbReference type="Pfam" id="PF00498">
    <property type="entry name" value="FHA"/>
    <property type="match status" value="1"/>
</dbReference>
<dbReference type="AlphaFoldDB" id="A0A0F3GV45"/>
<feature type="transmembrane region" description="Helical" evidence="1">
    <location>
        <begin position="122"/>
        <end position="143"/>
    </location>
</feature>
<gene>
    <name evidence="3" type="ORF">MBAV_001979</name>
</gene>
<evidence type="ECO:0000313" key="4">
    <source>
        <dbReference type="Proteomes" id="UP000033423"/>
    </source>
</evidence>
<dbReference type="EMBL" id="LACI01000848">
    <property type="protein sequence ID" value="KJU85829.1"/>
    <property type="molecule type" value="Genomic_DNA"/>
</dbReference>
<sequence length="279" mass="31519">MREKRYKIGRARSCDIVLADDSVSRVHAELIVDSNNNIYISDFNSTNKTRLYRNNISYDINGQLLLQSDMVQFGDIKMPVKELLHAVGIEDHIVTDELASSVLEQREPIRQRVFRRPIKPEYFHITTWAGIASIIIAVGISGGRELGTASILLAITGFGALAWGAIYFLVALFRCWGIMQYVPCRTTPGKAVGFLFIPFFNLYWWFVALYGLAEDANAYLNNTNQTKYRISVGVSIAVCVLGILHGLFFFVTVIPQLILVSILINQWARFYNNVEIIKG</sequence>
<dbReference type="SMART" id="SM00240">
    <property type="entry name" value="FHA"/>
    <property type="match status" value="1"/>
</dbReference>
<keyword evidence="1" id="KW-0812">Transmembrane</keyword>
<organism evidence="3 4">
    <name type="scientific">Candidatus Magnetobacterium bavaricum</name>
    <dbReference type="NCBI Taxonomy" id="29290"/>
    <lineage>
        <taxon>Bacteria</taxon>
        <taxon>Pseudomonadati</taxon>
        <taxon>Nitrospirota</taxon>
        <taxon>Thermodesulfovibrionia</taxon>
        <taxon>Thermodesulfovibrionales</taxon>
        <taxon>Candidatus Magnetobacteriaceae</taxon>
        <taxon>Candidatus Magnetobacterium</taxon>
    </lineage>
</organism>
<dbReference type="InterPro" id="IPR050923">
    <property type="entry name" value="Cell_Proc_Reg/RNA_Proc"/>
</dbReference>
<dbReference type="Proteomes" id="UP000033423">
    <property type="component" value="Unassembled WGS sequence"/>
</dbReference>
<feature type="transmembrane region" description="Helical" evidence="1">
    <location>
        <begin position="233"/>
        <end position="264"/>
    </location>
</feature>
<evidence type="ECO:0000259" key="2">
    <source>
        <dbReference type="PROSITE" id="PS50006"/>
    </source>
</evidence>
<feature type="transmembrane region" description="Helical" evidence="1">
    <location>
        <begin position="191"/>
        <end position="213"/>
    </location>
</feature>
<dbReference type="PANTHER" id="PTHR23308">
    <property type="entry name" value="NUCLEAR INHIBITOR OF PROTEIN PHOSPHATASE-1"/>
    <property type="match status" value="1"/>
</dbReference>
<evidence type="ECO:0000256" key="1">
    <source>
        <dbReference type="SAM" id="Phobius"/>
    </source>
</evidence>
<dbReference type="CDD" id="cd00060">
    <property type="entry name" value="FHA"/>
    <property type="match status" value="1"/>
</dbReference>
<keyword evidence="1" id="KW-0472">Membrane</keyword>
<reference evidence="3 4" key="1">
    <citation type="submission" date="2015-02" db="EMBL/GenBank/DDBJ databases">
        <title>Single-cell genomics of uncultivated deep-branching MTB reveals a conserved set of magnetosome genes.</title>
        <authorList>
            <person name="Kolinko S."/>
            <person name="Richter M."/>
            <person name="Glockner F.O."/>
            <person name="Brachmann A."/>
            <person name="Schuler D."/>
        </authorList>
    </citation>
    <scope>NUCLEOTIDE SEQUENCE [LARGE SCALE GENOMIC DNA]</scope>
    <source>
        <strain evidence="3">TM-1</strain>
    </source>
</reference>
<accession>A0A0F3GV45</accession>
<feature type="transmembrane region" description="Helical" evidence="1">
    <location>
        <begin position="149"/>
        <end position="170"/>
    </location>
</feature>
<feature type="domain" description="FHA" evidence="2">
    <location>
        <begin position="6"/>
        <end position="56"/>
    </location>
</feature>
<name>A0A0F3GV45_9BACT</name>
<protein>
    <submittedName>
        <fullName evidence="3">Membrane protein containing Forkhead-associated domain protein</fullName>
    </submittedName>
</protein>